<dbReference type="GO" id="GO:0004722">
    <property type="term" value="F:protein serine/threonine phosphatase activity"/>
    <property type="evidence" value="ECO:0007669"/>
    <property type="project" value="UniProtKB-EC"/>
</dbReference>
<evidence type="ECO:0000256" key="8">
    <source>
        <dbReference type="ARBA" id="ARBA00023211"/>
    </source>
</evidence>
<evidence type="ECO:0000256" key="2">
    <source>
        <dbReference type="ARBA" id="ARBA00001946"/>
    </source>
</evidence>
<evidence type="ECO:0000313" key="12">
    <source>
        <dbReference type="Proteomes" id="UP000594261"/>
    </source>
</evidence>
<evidence type="ECO:0000256" key="3">
    <source>
        <dbReference type="ARBA" id="ARBA00013081"/>
    </source>
</evidence>
<accession>A0A7N2MYZ5</accession>
<evidence type="ECO:0000256" key="4">
    <source>
        <dbReference type="ARBA" id="ARBA00022723"/>
    </source>
</evidence>
<dbReference type="PROSITE" id="PS51746">
    <property type="entry name" value="PPM_2"/>
    <property type="match status" value="1"/>
</dbReference>
<dbReference type="Gramene" id="QL11p041058:mrna">
    <property type="protein sequence ID" value="QL11p041058:mrna"/>
    <property type="gene ID" value="QL11p041058"/>
</dbReference>
<dbReference type="EnsemblPlants" id="QL11p041058:mrna">
    <property type="protein sequence ID" value="QL11p041058:mrna"/>
    <property type="gene ID" value="QL11p041058"/>
</dbReference>
<comment type="cofactor">
    <cofactor evidence="2">
        <name>Mg(2+)</name>
        <dbReference type="ChEBI" id="CHEBI:18420"/>
    </cofactor>
</comment>
<keyword evidence="7 9" id="KW-0904">Protein phosphatase</keyword>
<proteinExistence type="inferred from homology"/>
<dbReference type="InterPro" id="IPR036691">
    <property type="entry name" value="Endo/exonu/phosph_ase_sf"/>
</dbReference>
<evidence type="ECO:0000256" key="1">
    <source>
        <dbReference type="ARBA" id="ARBA00001936"/>
    </source>
</evidence>
<sequence>MSHKGSDASGCQDGLLWYKDSGQHLNGEFSMAVVQANNLLEDQSQIEWGSLSVDETDPYGTFIGVYDGHGGPEVSRYLKNCLFEHLKTFTAEQHSMSEDVIKKAYQAAEEGFTFLVTKQWTMKPQIAVVGSCCLVGVICNGTLYIANVGNSRAVLGRAMEATGEVLPIQLSAEHDVGIESVRQELIYLHPEDPQIVVFKHGVWRVKGLIQIGDRVRVLGALSQLEWGLYITQVEERGNFYVLHVYERNRDSLCSVFMGKESAKRLLTTVEDVMSSANLGSFARTFRDGDKVFIMQLGANAYGNFVMISEIVCGRRKGFIMVPKGKLGSGVASNGIEAGLTLDISSRLECGLDGRWGVIWSKVRDMGLSKVSPNSLKTKPAVVKPIALPTQVIFGSDGAATEVSCFDESNDTRNESTSIVVQVFHGSNGAAAKFIGVDEFVETLNGSTSVAEVAEVVEKQNQLALIQSDYEEALVGQMEGDVVVVEDWVSDTLLKEAKLPNEECFSHLAVELLTFSLPLASEGQEAVGVESTMMQERHSEWFQSRFNGFDDILGTSLQGLEEQATNFLLAVEAKLKRRANFERNTRNLRSLEVKGFRELRGLFSSINYGSISARRGGLNRLEKRLQIRNLLCMWKADIVCLQEIKLEWITRGIVRSIWSCPYIDWLYLGSDGASGGVYGPNSNRKSRKMWEELTGLISWWDFPWCFGGQFEKSLNATFITLIPKKSTAIDVNDFCLINLVGGVYKIIAKAKVLATQLRTVMTDIISSSQNAFVKNRQILDPILIVNECLDSRLKIGLPRLLCKLNVEKAFDHLLILRMVLIWFEEGTGLKINLGKSELVPVGVVHNIELLLSVLGCKQVGNGLPFLVTFCMILVMGQGNNEASVAKLMKFTNEVLFWDVSFFWDCHVQDLDVVSSFMVTIYGSLVRGCRKDKMCWKTDRRASYKYSTVWNPILERIEHKLAGWRKMYLSKGVGDRVKLWSDQWCGESSLKLTFPNVYGMTSNRTASVASSLEWLGVEDWRSWNVHFVRRPNDWEMGDVDDFLRTLGSSLPPTENGDYLLGFLGSCQERLQIPSLISRSIGDLYLKKSEFNREPLYAKFRLPEPFQKPILSSEPTISVHQLLPHDQFIIFASDGLWEFLSNDEAVNMVQSHPRSGSARRLVKAALKVAAKKREMRYSHLKKIDCGVRRHFHDDITVIVVFLNSDLESRASSVCCPSISVRGWGRNKPADNTLAPCTTPMEAGST</sequence>
<dbReference type="Gene3D" id="3.60.40.10">
    <property type="entry name" value="PPM-type phosphatase domain"/>
    <property type="match status" value="2"/>
</dbReference>
<dbReference type="EMBL" id="LRBV02000011">
    <property type="status" value="NOT_ANNOTATED_CDS"/>
    <property type="molecule type" value="Genomic_DNA"/>
</dbReference>
<dbReference type="GO" id="GO:0003677">
    <property type="term" value="F:DNA binding"/>
    <property type="evidence" value="ECO:0007669"/>
    <property type="project" value="InterPro"/>
</dbReference>
<dbReference type="Pfam" id="PF00481">
    <property type="entry name" value="PP2C"/>
    <property type="match status" value="2"/>
</dbReference>
<dbReference type="InterPro" id="IPR020847">
    <property type="entry name" value="AP_endonuclease_F1_BS"/>
</dbReference>
<reference evidence="11" key="2">
    <citation type="submission" date="2021-01" db="UniProtKB">
        <authorList>
            <consortium name="EnsemblPlants"/>
        </authorList>
    </citation>
    <scope>IDENTIFICATION</scope>
</reference>
<dbReference type="PANTHER" id="PTHR47992">
    <property type="entry name" value="PROTEIN PHOSPHATASE"/>
    <property type="match status" value="1"/>
</dbReference>
<dbReference type="InParanoid" id="A0A7N2MYZ5"/>
<comment type="similarity">
    <text evidence="9">Belongs to the PP2C family.</text>
</comment>
<comment type="cofactor">
    <cofactor evidence="1">
        <name>Mn(2+)</name>
        <dbReference type="ChEBI" id="CHEBI:29035"/>
    </cofactor>
</comment>
<dbReference type="InterPro" id="IPR015655">
    <property type="entry name" value="PP2C"/>
</dbReference>
<evidence type="ECO:0000256" key="5">
    <source>
        <dbReference type="ARBA" id="ARBA00022801"/>
    </source>
</evidence>
<keyword evidence="5 9" id="KW-0378">Hydrolase</keyword>
<dbReference type="PROSITE" id="PS01032">
    <property type="entry name" value="PPM_1"/>
    <property type="match status" value="1"/>
</dbReference>
<reference evidence="11 12" key="1">
    <citation type="journal article" date="2016" name="G3 (Bethesda)">
        <title>First Draft Assembly and Annotation of the Genome of a California Endemic Oak Quercus lobata Nee (Fagaceae).</title>
        <authorList>
            <person name="Sork V.L."/>
            <person name="Fitz-Gibbon S.T."/>
            <person name="Puiu D."/>
            <person name="Crepeau M."/>
            <person name="Gugger P.F."/>
            <person name="Sherman R."/>
            <person name="Stevens K."/>
            <person name="Langley C.H."/>
            <person name="Pellegrini M."/>
            <person name="Salzberg S.L."/>
        </authorList>
    </citation>
    <scope>NUCLEOTIDE SEQUENCE [LARGE SCALE GENOMIC DNA]</scope>
    <source>
        <strain evidence="11 12">cv. SW786</strain>
    </source>
</reference>
<keyword evidence="12" id="KW-1185">Reference proteome</keyword>
<dbReference type="InterPro" id="IPR000222">
    <property type="entry name" value="PP2C_BS"/>
</dbReference>
<dbReference type="Proteomes" id="UP000594261">
    <property type="component" value="Chromosome 11"/>
</dbReference>
<name>A0A7N2MYZ5_QUELO</name>
<dbReference type="SUPFAM" id="SSF56219">
    <property type="entry name" value="DNase I-like"/>
    <property type="match status" value="1"/>
</dbReference>
<dbReference type="CDD" id="cd00143">
    <property type="entry name" value="PP2Cc"/>
    <property type="match status" value="2"/>
</dbReference>
<dbReference type="GO" id="GO:0004519">
    <property type="term" value="F:endonuclease activity"/>
    <property type="evidence" value="ECO:0007669"/>
    <property type="project" value="InterPro"/>
</dbReference>
<evidence type="ECO:0000256" key="9">
    <source>
        <dbReference type="RuleBase" id="RU003465"/>
    </source>
</evidence>
<dbReference type="GO" id="GO:0006281">
    <property type="term" value="P:DNA repair"/>
    <property type="evidence" value="ECO:0007669"/>
    <property type="project" value="InterPro"/>
</dbReference>
<dbReference type="SMART" id="SM00332">
    <property type="entry name" value="PP2Cc"/>
    <property type="match status" value="1"/>
</dbReference>
<dbReference type="PROSITE" id="PS00726">
    <property type="entry name" value="AP_NUCLEASE_F1_1"/>
    <property type="match status" value="1"/>
</dbReference>
<evidence type="ECO:0000313" key="11">
    <source>
        <dbReference type="EnsemblPlants" id="QL11p041058:mrna"/>
    </source>
</evidence>
<evidence type="ECO:0000259" key="10">
    <source>
        <dbReference type="PROSITE" id="PS51746"/>
    </source>
</evidence>
<keyword evidence="4" id="KW-0479">Metal-binding</keyword>
<dbReference type="GO" id="GO:0046872">
    <property type="term" value="F:metal ion binding"/>
    <property type="evidence" value="ECO:0007669"/>
    <property type="project" value="UniProtKB-KW"/>
</dbReference>
<dbReference type="SUPFAM" id="SSF81606">
    <property type="entry name" value="PP2C-like"/>
    <property type="match status" value="2"/>
</dbReference>
<dbReference type="EC" id="3.1.3.16" evidence="3"/>
<evidence type="ECO:0000256" key="6">
    <source>
        <dbReference type="ARBA" id="ARBA00022842"/>
    </source>
</evidence>
<protein>
    <recommendedName>
        <fullName evidence="3">protein-serine/threonine phosphatase</fullName>
        <ecNumber evidence="3">3.1.3.16</ecNumber>
    </recommendedName>
</protein>
<dbReference type="AlphaFoldDB" id="A0A7N2MYZ5"/>
<keyword evidence="6" id="KW-0460">Magnesium</keyword>
<dbReference type="InterPro" id="IPR001932">
    <property type="entry name" value="PPM-type_phosphatase-like_dom"/>
</dbReference>
<keyword evidence="8" id="KW-0464">Manganese</keyword>
<organism evidence="11 12">
    <name type="scientific">Quercus lobata</name>
    <name type="common">Valley oak</name>
    <dbReference type="NCBI Taxonomy" id="97700"/>
    <lineage>
        <taxon>Eukaryota</taxon>
        <taxon>Viridiplantae</taxon>
        <taxon>Streptophyta</taxon>
        <taxon>Embryophyta</taxon>
        <taxon>Tracheophyta</taxon>
        <taxon>Spermatophyta</taxon>
        <taxon>Magnoliopsida</taxon>
        <taxon>eudicotyledons</taxon>
        <taxon>Gunneridae</taxon>
        <taxon>Pentapetalae</taxon>
        <taxon>rosids</taxon>
        <taxon>fabids</taxon>
        <taxon>Fagales</taxon>
        <taxon>Fagaceae</taxon>
        <taxon>Quercus</taxon>
    </lineage>
</organism>
<evidence type="ECO:0000256" key="7">
    <source>
        <dbReference type="ARBA" id="ARBA00022912"/>
    </source>
</evidence>
<feature type="domain" description="PPM-type phosphatase" evidence="10">
    <location>
        <begin position="28"/>
        <end position="1199"/>
    </location>
</feature>
<dbReference type="InterPro" id="IPR036457">
    <property type="entry name" value="PPM-type-like_dom_sf"/>
</dbReference>